<feature type="region of interest" description="Disordered" evidence="2">
    <location>
        <begin position="39"/>
        <end position="69"/>
    </location>
</feature>
<dbReference type="PaxDb" id="4577-AC207019.3_FGP003"/>
<gene>
    <name evidence="4" type="ORF">ZEAMMB73_Zm00001d033269</name>
</gene>
<protein>
    <recommendedName>
        <fullName evidence="3">Malectin-like domain-containing protein</fullName>
    </recommendedName>
</protein>
<evidence type="ECO:0000256" key="1">
    <source>
        <dbReference type="ARBA" id="ARBA00004167"/>
    </source>
</evidence>
<feature type="compositionally biased region" description="Polar residues" evidence="2">
    <location>
        <begin position="200"/>
        <end position="222"/>
    </location>
</feature>
<feature type="domain" description="Malectin-like" evidence="3">
    <location>
        <begin position="96"/>
        <end position="135"/>
    </location>
</feature>
<evidence type="ECO:0000313" key="4">
    <source>
        <dbReference type="EMBL" id="ONM07087.1"/>
    </source>
</evidence>
<dbReference type="InterPro" id="IPR024788">
    <property type="entry name" value="Malectin-like_Carb-bd_dom"/>
</dbReference>
<dbReference type="GO" id="GO:0016020">
    <property type="term" value="C:membrane"/>
    <property type="evidence" value="ECO:0007669"/>
    <property type="project" value="UniProtKB-SubCell"/>
</dbReference>
<dbReference type="AlphaFoldDB" id="A0A1D6KXA2"/>
<proteinExistence type="predicted"/>
<comment type="subcellular location">
    <subcellularLocation>
        <location evidence="1">Membrane</location>
        <topology evidence="1">Single-pass membrane protein</topology>
    </subcellularLocation>
</comment>
<feature type="compositionally biased region" description="Basic residues" evidence="2">
    <location>
        <begin position="1"/>
        <end position="14"/>
    </location>
</feature>
<feature type="region of interest" description="Disordered" evidence="2">
    <location>
        <begin position="1"/>
        <end position="20"/>
    </location>
</feature>
<accession>A0A1D6KXA2</accession>
<evidence type="ECO:0000259" key="3">
    <source>
        <dbReference type="Pfam" id="PF12819"/>
    </source>
</evidence>
<name>A0A1D6KXA2_MAIZE</name>
<dbReference type="Pfam" id="PF12819">
    <property type="entry name" value="Malectin_like"/>
    <property type="match status" value="1"/>
</dbReference>
<dbReference type="EMBL" id="CM007647">
    <property type="protein sequence ID" value="ONM07087.1"/>
    <property type="molecule type" value="Genomic_DNA"/>
</dbReference>
<reference evidence="4" key="1">
    <citation type="submission" date="2015-12" db="EMBL/GenBank/DDBJ databases">
        <title>Update maize B73 reference genome by single molecule sequencing technologies.</title>
        <authorList>
            <consortium name="Maize Genome Sequencing Project"/>
            <person name="Ware D."/>
        </authorList>
    </citation>
    <scope>NUCLEOTIDE SEQUENCE [LARGE SCALE GENOMIC DNA]</scope>
    <source>
        <tissue evidence="4">Seedling</tissue>
    </source>
</reference>
<organism evidence="4">
    <name type="scientific">Zea mays</name>
    <name type="common">Maize</name>
    <dbReference type="NCBI Taxonomy" id="4577"/>
    <lineage>
        <taxon>Eukaryota</taxon>
        <taxon>Viridiplantae</taxon>
        <taxon>Streptophyta</taxon>
        <taxon>Embryophyta</taxon>
        <taxon>Tracheophyta</taxon>
        <taxon>Spermatophyta</taxon>
        <taxon>Magnoliopsida</taxon>
        <taxon>Liliopsida</taxon>
        <taxon>Poales</taxon>
        <taxon>Poaceae</taxon>
        <taxon>PACMAD clade</taxon>
        <taxon>Panicoideae</taxon>
        <taxon>Andropogonodae</taxon>
        <taxon>Andropogoneae</taxon>
        <taxon>Tripsacinae</taxon>
        <taxon>Zea</taxon>
    </lineage>
</organism>
<feature type="region of interest" description="Disordered" evidence="2">
    <location>
        <begin position="194"/>
        <end position="222"/>
    </location>
</feature>
<evidence type="ECO:0000256" key="2">
    <source>
        <dbReference type="SAM" id="MobiDB-lite"/>
    </source>
</evidence>
<dbReference type="InParanoid" id="A0A1D6KXA2"/>
<sequence length="222" mass="23843">MNFGPKKQHSRALKSKNPSGGCVAAPALVLSSSRRRLDRCAPLPSQGHGRRHRPQSSRTPGHIAGGGRRHRATDLASLQFGTDESSIVWHAGFLSIDCGLDAESSGYTDKVTDIMYISDGSYVDAGENHRIAPDTLHCRLSCVVPVLHCRVQSADCCHARAACSTTSNVFTSLSPQPPVCSSKVARRQLRSSGGHFIHSPKQTTAMSSQPDPQQQGGKFSEI</sequence>